<protein>
    <recommendedName>
        <fullName evidence="1">Clp R domain-containing protein</fullName>
    </recommendedName>
</protein>
<dbReference type="EMBL" id="JAVXUO010002276">
    <property type="protein sequence ID" value="KAK2974793.1"/>
    <property type="molecule type" value="Genomic_DNA"/>
</dbReference>
<feature type="domain" description="Clp R" evidence="1">
    <location>
        <begin position="682"/>
        <end position="768"/>
    </location>
</feature>
<organism evidence="2 3">
    <name type="scientific">Escallonia rubra</name>
    <dbReference type="NCBI Taxonomy" id="112253"/>
    <lineage>
        <taxon>Eukaryota</taxon>
        <taxon>Viridiplantae</taxon>
        <taxon>Streptophyta</taxon>
        <taxon>Embryophyta</taxon>
        <taxon>Tracheophyta</taxon>
        <taxon>Spermatophyta</taxon>
        <taxon>Magnoliopsida</taxon>
        <taxon>eudicotyledons</taxon>
        <taxon>Gunneridae</taxon>
        <taxon>Pentapetalae</taxon>
        <taxon>asterids</taxon>
        <taxon>campanulids</taxon>
        <taxon>Escalloniales</taxon>
        <taxon>Escalloniaceae</taxon>
        <taxon>Escallonia</taxon>
    </lineage>
</organism>
<proteinExistence type="predicted"/>
<dbReference type="SUPFAM" id="SSF81923">
    <property type="entry name" value="Double Clp-N motif"/>
    <property type="match status" value="6"/>
</dbReference>
<feature type="domain" description="Clp R" evidence="1">
    <location>
        <begin position="1198"/>
        <end position="1284"/>
    </location>
</feature>
<evidence type="ECO:0000259" key="1">
    <source>
        <dbReference type="Pfam" id="PF02861"/>
    </source>
</evidence>
<dbReference type="Pfam" id="PF02861">
    <property type="entry name" value="Clp_N"/>
    <property type="match status" value="6"/>
</dbReference>
<dbReference type="InterPro" id="IPR004176">
    <property type="entry name" value="Clp_R_N"/>
</dbReference>
<comment type="caution">
    <text evidence="2">The sequence shown here is derived from an EMBL/GenBank/DDBJ whole genome shotgun (WGS) entry which is preliminary data.</text>
</comment>
<keyword evidence="3" id="KW-1185">Reference proteome</keyword>
<feature type="domain" description="Clp R" evidence="1">
    <location>
        <begin position="424"/>
        <end position="510"/>
    </location>
</feature>
<accession>A0AA88QR46</accession>
<feature type="domain" description="Clp R" evidence="1">
    <location>
        <begin position="1456"/>
        <end position="1542"/>
    </location>
</feature>
<dbReference type="Proteomes" id="UP001187471">
    <property type="component" value="Unassembled WGS sequence"/>
</dbReference>
<reference evidence="2" key="1">
    <citation type="submission" date="2022-12" db="EMBL/GenBank/DDBJ databases">
        <title>Draft genome assemblies for two species of Escallonia (Escalloniales).</title>
        <authorList>
            <person name="Chanderbali A."/>
            <person name="Dervinis C."/>
            <person name="Anghel I."/>
            <person name="Soltis D."/>
            <person name="Soltis P."/>
            <person name="Zapata F."/>
        </authorList>
    </citation>
    <scope>NUCLEOTIDE SEQUENCE</scope>
    <source>
        <strain evidence="2">UCBG92.1500</strain>
        <tissue evidence="2">Leaf</tissue>
    </source>
</reference>
<name>A0AA88QR46_9ASTE</name>
<evidence type="ECO:0000313" key="3">
    <source>
        <dbReference type="Proteomes" id="UP001187471"/>
    </source>
</evidence>
<evidence type="ECO:0000313" key="2">
    <source>
        <dbReference type="EMBL" id="KAK2974793.1"/>
    </source>
</evidence>
<gene>
    <name evidence="2" type="ORF">RJ640_001021</name>
</gene>
<dbReference type="InterPro" id="IPR036628">
    <property type="entry name" value="Clp_N_dom_sf"/>
</dbReference>
<dbReference type="Gene3D" id="1.10.1780.10">
    <property type="entry name" value="Clp, N-terminal domain"/>
    <property type="match status" value="6"/>
</dbReference>
<feature type="domain" description="Clp R" evidence="1">
    <location>
        <begin position="76"/>
        <end position="162"/>
    </location>
</feature>
<sequence>MWSSHQSFVQQVFLLSQNRIDEPELPQPAALAGSPLQPAASADKEPLLAQIKSQVFLSSIYVSFQRASAETQRLKEDGIAARILAKSGHDRKSILEIVDEFLSKQHEMFAVHCAVMGDERVLTLAPHLNNVLHVARNHSKSCGQDLISVEHLMLALYADDRFGLPFYRRLQLNETDLKDAFPRVRRGEGSTDRATRASCNRFSFYLKTALMSQSYHSQLLRQVLHYSQLLLQVLHYSENLQKQLAVVTFIFNLAPLLTRLQLNETDLKDAFPRVRRGEGSADRATRASCNRFSFYLKTALMSQSYHSQLLRQVLHYSQLLLQVLHYSENLQKQLAVVAFIFNLAPLLTFQRASAETQRLKAKVLSYLQASRVFSSNLAPFVYTHQSHFNGRARISATALTRLSSELLSSYSSSSESSNPGKDVEDGIAARILAKSGHDRKSILEIVDEFLSKQHEMFAVHCAVMGDERVLTLAPHVNNVLHVTRNHSKSCGQDLISVEHLMLALYADDRFGLPFYRRLQLNETDLKDAFPRVRRGEGSTDRATRASCNRFSFYLKTALMSQSYHSQLLRQVLHYSQLLLQVLHYSENLQKQLAVVAFIFNLAPLLTFQRASAETQRLKAKVLSYLQASRVFSSNLAPFVYTHQSHFNGRARISATALTRLSSELLSSYSSSSESSNPGKDVEDGIAARILAKSGHDRKSILEIVDEFLSKQHEMFAVHCAVMGDERVLTLAPHVNNVLHVTRNHSKSCGQDLISVEHLMLALYADDRFGLPFYRRLQLNETDLKDAFPRVRRGEGSTDRATRASCNRFSFYLKTALMSQSYHSQLLRQVLHYSQLLLQVLHYSENLQKQLAVVAFIFNLAPLLTFQRASAETQRLKAKVLSYLQASRVFSSNLAPFVYTHQSHFNGKARISATALTRLSSELLSSYSSSSESSNPGKDVEDGIAARILAKSGHDRKSILEIVDEFLSKQHEMFAVHCAVMGDERVLTLAPHVNNVLHVTRNHSKSCGQDLISVEHLMLALYADDRFGLPFYRRLQLNETDLKDAFPRVRRGEGSTDRATRASCNRFSFYLKTALMSQSYHSQLLRQVLHYSQLLLQVLHYSENLQKQLAVVAFIFNLAPLLTFQRASAETQRLKAKVLSYLQASRVFSSNLAPFVYTHQSHFNGRARISATALTRLSSELLSSYSSSSESSNPGKDVEDGIAARILAKSGHDRKSILEIVDEFLSKQHEMFAVHCAVMGDERVLTLAPYVNNVLHVTRNHSKSCGQDLISVEHLMLALYADDRFGLPFYRRLQLNETDLKDAFPRVRRGEGSTDRATRASCNRFSFYLKTALMSQSYHSQLLRQVLHYSQLLLQVLHYSENLQKQLAVVAFIFNLAPLLTFQRASAETQRLKAKVLSYLQASRVFPSNLAPFVYTHQSHFNGRARISATALTRLSSELLSSYSSSSESSNPGKVVEDGIAARILAKSRHDRKSILEIVDEFLSKQHEMFAVHCAVMGDERVLTLAPHLNNVLHVARNHSKSCGQDLISVEHLMLALYADDRFGLPFYRRLQLNETDLKDAFPRVRRGEGSADRGNSARASCGSVFLSTAFANYFAFLTSITYIQFFLIVPVLPELPKEDEEQTIRPPGGHICN</sequence>
<feature type="domain" description="Clp R" evidence="1">
    <location>
        <begin position="940"/>
        <end position="1026"/>
    </location>
</feature>